<evidence type="ECO:0000256" key="4">
    <source>
        <dbReference type="ARBA" id="ARBA00022824"/>
    </source>
</evidence>
<evidence type="ECO:0000256" key="7">
    <source>
        <dbReference type="ARBA" id="ARBA00038324"/>
    </source>
</evidence>
<dbReference type="HOGENOM" id="CLU_697351_0_0_1"/>
<dbReference type="GO" id="GO:0005789">
    <property type="term" value="C:endoplasmic reticulum membrane"/>
    <property type="evidence" value="ECO:0007669"/>
    <property type="project" value="UniProtKB-SubCell"/>
</dbReference>
<keyword evidence="2 8" id="KW-0812">Transmembrane</keyword>
<dbReference type="RefSeq" id="XP_001015751.2">
    <property type="nucleotide sequence ID" value="XM_001015751.2"/>
</dbReference>
<dbReference type="PANTHER" id="PTHR14969">
    <property type="entry name" value="SPHINGOSINE-1-PHOSPHATE PHOSPHOHYDROLASE"/>
    <property type="match status" value="1"/>
</dbReference>
<gene>
    <name evidence="10" type="ORF">TTHERM_00079100</name>
</gene>
<dbReference type="KEGG" id="tet:TTHERM_00079100"/>
<dbReference type="InParanoid" id="Q23FV4"/>
<dbReference type="InterPro" id="IPR036938">
    <property type="entry name" value="PAP2/HPO_sf"/>
</dbReference>
<accession>Q23FV4</accession>
<evidence type="ECO:0000313" key="11">
    <source>
        <dbReference type="Proteomes" id="UP000009168"/>
    </source>
</evidence>
<reference evidence="11" key="1">
    <citation type="journal article" date="2006" name="PLoS Biol.">
        <title>Macronuclear genome sequence of the ciliate Tetrahymena thermophila, a model eukaryote.</title>
        <authorList>
            <person name="Eisen J.A."/>
            <person name="Coyne R.S."/>
            <person name="Wu M."/>
            <person name="Wu D."/>
            <person name="Thiagarajan M."/>
            <person name="Wortman J.R."/>
            <person name="Badger J.H."/>
            <person name="Ren Q."/>
            <person name="Amedeo P."/>
            <person name="Jones K.M."/>
            <person name="Tallon L.J."/>
            <person name="Delcher A.L."/>
            <person name="Salzberg S.L."/>
            <person name="Silva J.C."/>
            <person name="Haas B.J."/>
            <person name="Majoros W.H."/>
            <person name="Farzad M."/>
            <person name="Carlton J.M."/>
            <person name="Smith R.K. Jr."/>
            <person name="Garg J."/>
            <person name="Pearlman R.E."/>
            <person name="Karrer K.M."/>
            <person name="Sun L."/>
            <person name="Manning G."/>
            <person name="Elde N.C."/>
            <person name="Turkewitz A.P."/>
            <person name="Asai D.J."/>
            <person name="Wilkes D.E."/>
            <person name="Wang Y."/>
            <person name="Cai H."/>
            <person name="Collins K."/>
            <person name="Stewart B.A."/>
            <person name="Lee S.R."/>
            <person name="Wilamowska K."/>
            <person name="Weinberg Z."/>
            <person name="Ruzzo W.L."/>
            <person name="Wloga D."/>
            <person name="Gaertig J."/>
            <person name="Frankel J."/>
            <person name="Tsao C.-C."/>
            <person name="Gorovsky M.A."/>
            <person name="Keeling P.J."/>
            <person name="Waller R.F."/>
            <person name="Patron N.J."/>
            <person name="Cherry J.M."/>
            <person name="Stover N.A."/>
            <person name="Krieger C.J."/>
            <person name="del Toro C."/>
            <person name="Ryder H.F."/>
            <person name="Williamson S.C."/>
            <person name="Barbeau R.A."/>
            <person name="Hamilton E.P."/>
            <person name="Orias E."/>
        </authorList>
    </citation>
    <scope>NUCLEOTIDE SEQUENCE [LARGE SCALE GENOMIC DNA]</scope>
    <source>
        <strain evidence="11">SB210</strain>
    </source>
</reference>
<protein>
    <submittedName>
        <fullName evidence="10">PAP2 superfamily protein</fullName>
    </submittedName>
</protein>
<evidence type="ECO:0000256" key="6">
    <source>
        <dbReference type="ARBA" id="ARBA00023136"/>
    </source>
</evidence>
<dbReference type="CDD" id="cd01610">
    <property type="entry name" value="PAP2_like"/>
    <property type="match status" value="1"/>
</dbReference>
<feature type="transmembrane region" description="Helical" evidence="8">
    <location>
        <begin position="355"/>
        <end position="379"/>
    </location>
</feature>
<dbReference type="Pfam" id="PF01569">
    <property type="entry name" value="PAP2"/>
    <property type="match status" value="1"/>
</dbReference>
<comment type="similarity">
    <text evidence="7">Belongs to the type 2 lipid phosphate phosphatase family.</text>
</comment>
<dbReference type="SMART" id="SM00014">
    <property type="entry name" value="acidPPc"/>
    <property type="match status" value="1"/>
</dbReference>
<dbReference type="OrthoDB" id="303226at2759"/>
<keyword evidence="5 8" id="KW-1133">Transmembrane helix</keyword>
<evidence type="ECO:0000256" key="1">
    <source>
        <dbReference type="ARBA" id="ARBA00004477"/>
    </source>
</evidence>
<dbReference type="PANTHER" id="PTHR14969:SF28">
    <property type="entry name" value="DIHYDROSPHINGOSINE 1-PHOSPHATE PHOSPHATASE LCB3-RELATED"/>
    <property type="match status" value="1"/>
</dbReference>
<dbReference type="SUPFAM" id="SSF48317">
    <property type="entry name" value="Acid phosphatase/Vanadium-dependent haloperoxidase"/>
    <property type="match status" value="1"/>
</dbReference>
<evidence type="ECO:0000256" key="3">
    <source>
        <dbReference type="ARBA" id="ARBA00022801"/>
    </source>
</evidence>
<evidence type="ECO:0000256" key="5">
    <source>
        <dbReference type="ARBA" id="ARBA00022989"/>
    </source>
</evidence>
<feature type="transmembrane region" description="Helical" evidence="8">
    <location>
        <begin position="385"/>
        <end position="407"/>
    </location>
</feature>
<feature type="domain" description="Phosphatidic acid phosphatase type 2/haloperoxidase" evidence="9">
    <location>
        <begin position="101"/>
        <end position="230"/>
    </location>
</feature>
<dbReference type="Proteomes" id="UP000009168">
    <property type="component" value="Unassembled WGS sequence"/>
</dbReference>
<feature type="transmembrane region" description="Helical" evidence="8">
    <location>
        <begin position="216"/>
        <end position="235"/>
    </location>
</feature>
<name>Q23FV4_TETTS</name>
<dbReference type="InterPro" id="IPR000326">
    <property type="entry name" value="PAP2/HPO"/>
</dbReference>
<proteinExistence type="inferred from homology"/>
<keyword evidence="6 8" id="KW-0472">Membrane</keyword>
<keyword evidence="11" id="KW-1185">Reference proteome</keyword>
<evidence type="ECO:0000313" key="10">
    <source>
        <dbReference type="EMBL" id="EAR95506.2"/>
    </source>
</evidence>
<keyword evidence="4" id="KW-0256">Endoplasmic reticulum</keyword>
<dbReference type="EMBL" id="GG662704">
    <property type="protein sequence ID" value="EAR95506.2"/>
    <property type="molecule type" value="Genomic_DNA"/>
</dbReference>
<dbReference type="eggNOG" id="ENOG502SUJ1">
    <property type="taxonomic scope" value="Eukaryota"/>
</dbReference>
<feature type="transmembrane region" description="Helical" evidence="8">
    <location>
        <begin position="76"/>
        <end position="95"/>
    </location>
</feature>
<evidence type="ECO:0000256" key="8">
    <source>
        <dbReference type="SAM" id="Phobius"/>
    </source>
</evidence>
<feature type="transmembrane region" description="Helical" evidence="8">
    <location>
        <begin position="315"/>
        <end position="334"/>
    </location>
</feature>
<dbReference type="AlphaFoldDB" id="Q23FV4"/>
<feature type="transmembrane region" description="Helical" evidence="8">
    <location>
        <begin position="256"/>
        <end position="276"/>
    </location>
</feature>
<feature type="transmembrane region" description="Helical" evidence="8">
    <location>
        <begin position="27"/>
        <end position="45"/>
    </location>
</feature>
<sequence length="508" mass="59202">MEQKEETIIPSEQIEQNRRKNIKKLNLVFWVSVILCISYIIQDIFTRDDFFDKSNEVTLHVMQNTGSGYEWFNRKISTLSMILDALMIAYVFWITPRQIDGLYLLSITVLSLFQMTFLKSLYQDPRPYFVNLDIKTDECGPEFGNPSGHGVNNLVMVYVSHYIADNDCFKMLIKGENGKYKLHQRRFWVNLIGLVLCILIGWARVCLGMHSLNQVLLGWVLGILWILAYICVFYKRFRYFSARIIEDDGFSNKKKYFLAVLVLAYCFIVGMCILVYELSKSYFEIPQLWIEGIVQTCNKPFDSDMLHVSLYHKTFSDMGVFGLVFGIFIGFIFMRGNYNEKKLLENYKKMSKKIILLRVISDIILLALSFGVPWLVIQFTPKSQVYLRFFIAYNLATFLAGFSLVIFRAQLFKMFKCNVEGDLNYKIPNSNTKLVILVEDFSQEQSSNTNENSYKCNPIDDQQKPTQNEIVQNKSGQQSQQVLQVQNQIQVIPQQQQNLELLNLKDKQ</sequence>
<dbReference type="GO" id="GO:0042392">
    <property type="term" value="F:sphingosine-1-phosphate phosphatase activity"/>
    <property type="evidence" value="ECO:0007669"/>
    <property type="project" value="TreeGrafter"/>
</dbReference>
<dbReference type="GeneID" id="7845589"/>
<organism evidence="10 11">
    <name type="scientific">Tetrahymena thermophila (strain SB210)</name>
    <dbReference type="NCBI Taxonomy" id="312017"/>
    <lineage>
        <taxon>Eukaryota</taxon>
        <taxon>Sar</taxon>
        <taxon>Alveolata</taxon>
        <taxon>Ciliophora</taxon>
        <taxon>Intramacronucleata</taxon>
        <taxon>Oligohymenophorea</taxon>
        <taxon>Hymenostomatida</taxon>
        <taxon>Tetrahymenina</taxon>
        <taxon>Tetrahymenidae</taxon>
        <taxon>Tetrahymena</taxon>
    </lineage>
</organism>
<evidence type="ECO:0000259" key="9">
    <source>
        <dbReference type="SMART" id="SM00014"/>
    </source>
</evidence>
<comment type="subcellular location">
    <subcellularLocation>
        <location evidence="1">Endoplasmic reticulum membrane</location>
        <topology evidence="1">Multi-pass membrane protein</topology>
    </subcellularLocation>
</comment>
<evidence type="ECO:0000256" key="2">
    <source>
        <dbReference type="ARBA" id="ARBA00022692"/>
    </source>
</evidence>
<keyword evidence="3" id="KW-0378">Hydrolase</keyword>
<dbReference type="Gene3D" id="1.20.144.10">
    <property type="entry name" value="Phosphatidic acid phosphatase type 2/haloperoxidase"/>
    <property type="match status" value="1"/>
</dbReference>
<feature type="transmembrane region" description="Helical" evidence="8">
    <location>
        <begin position="187"/>
        <end position="210"/>
    </location>
</feature>